<dbReference type="InterPro" id="IPR029052">
    <property type="entry name" value="Metallo-depent_PP-like"/>
</dbReference>
<keyword evidence="4" id="KW-1185">Reference proteome</keyword>
<feature type="domain" description="Calcineurin-like phosphoesterase" evidence="2">
    <location>
        <begin position="85"/>
        <end position="186"/>
    </location>
</feature>
<dbReference type="InterPro" id="IPR004843">
    <property type="entry name" value="Calcineurin-like_PHP"/>
</dbReference>
<proteinExistence type="predicted"/>
<sequence>MANRTTAKASVHHCKRRLLRLAMVLPLLCCFGSRAVRSWTATRRSPGRRPFATPLPFQSGGGALCAFSPPCARETPVHRLPEVRRVFCISDLHVDHPSNMEWLQAWSKGRARSDGNNNDERTDDEKAAAAAGPRTTDLLVVAGDISHDPGKIEEALLLLRNHTEHVVFVPGNHEAWLSSSDELKAYDEHQTEGAEKDAGNPCCGETQTQPKPARYSSIEKLEDIERLCRRLGVFTTGDCVCVGGGALESEDGKLLPAEELWILPMDGWYDGSLSFVDPNPSSGSNGNGTSSSNHHYDLVSDFGRWPWVDFLRCRWPGLESVGENDENEPPPPPLLRKIPRGLVGHFVKRNQGTIDAFKRATTERESFKRGSKPPPTKSAFASVLTVSHFLPNRLCLPDWKDLSSADFDFDSWLDHGAGGLSAKFALVAGSDKLDQQIRSIPLPQYNDDENSEDDSDANDPSSSPRRIHVFGHSHRPKDFVYGGIRYVHNPLGKPRERELHMVDPEAAPKLVWEAIPSEGEGEGEGSGFSSKRAPQGCHTASSTTTIIRYWEEKGGGLEMLRKRMEGSKRRRRKGPKN</sequence>
<accession>A0A448ZNM1</accession>
<dbReference type="InterPro" id="IPR052963">
    <property type="entry name" value="Pantetheine_PDE"/>
</dbReference>
<reference evidence="3 4" key="1">
    <citation type="submission" date="2019-01" db="EMBL/GenBank/DDBJ databases">
        <authorList>
            <person name="Ferrante I. M."/>
        </authorList>
    </citation>
    <scope>NUCLEOTIDE SEQUENCE [LARGE SCALE GENOMIC DNA]</scope>
    <source>
        <strain evidence="3 4">B856</strain>
    </source>
</reference>
<feature type="region of interest" description="Disordered" evidence="1">
    <location>
        <begin position="192"/>
        <end position="211"/>
    </location>
</feature>
<name>A0A448ZNM1_9STRA</name>
<protein>
    <recommendedName>
        <fullName evidence="2">Calcineurin-like phosphoesterase domain-containing protein</fullName>
    </recommendedName>
</protein>
<dbReference type="AlphaFoldDB" id="A0A448ZNM1"/>
<dbReference type="OrthoDB" id="550558at2759"/>
<gene>
    <name evidence="3" type="ORF">PSNMU_V1.4_AUG-EV-PASAV3_0106880</name>
</gene>
<dbReference type="GO" id="GO:0016787">
    <property type="term" value="F:hydrolase activity"/>
    <property type="evidence" value="ECO:0007669"/>
    <property type="project" value="InterPro"/>
</dbReference>
<feature type="region of interest" description="Disordered" evidence="1">
    <location>
        <begin position="110"/>
        <end position="132"/>
    </location>
</feature>
<feature type="compositionally biased region" description="Acidic residues" evidence="1">
    <location>
        <begin position="446"/>
        <end position="457"/>
    </location>
</feature>
<dbReference type="Pfam" id="PF00149">
    <property type="entry name" value="Metallophos"/>
    <property type="match status" value="1"/>
</dbReference>
<dbReference type="PANTHER" id="PTHR36492:SF2">
    <property type="entry name" value="[ACYL-CARRIER-PROTEIN] PHOSPHODIESTERASE PPTH"/>
    <property type="match status" value="1"/>
</dbReference>
<dbReference type="SUPFAM" id="SSF56300">
    <property type="entry name" value="Metallo-dependent phosphatases"/>
    <property type="match status" value="1"/>
</dbReference>
<organism evidence="3 4">
    <name type="scientific">Pseudo-nitzschia multistriata</name>
    <dbReference type="NCBI Taxonomy" id="183589"/>
    <lineage>
        <taxon>Eukaryota</taxon>
        <taxon>Sar</taxon>
        <taxon>Stramenopiles</taxon>
        <taxon>Ochrophyta</taxon>
        <taxon>Bacillariophyta</taxon>
        <taxon>Bacillariophyceae</taxon>
        <taxon>Bacillariophycidae</taxon>
        <taxon>Bacillariales</taxon>
        <taxon>Bacillariaceae</taxon>
        <taxon>Pseudo-nitzschia</taxon>
    </lineage>
</organism>
<evidence type="ECO:0000259" key="2">
    <source>
        <dbReference type="Pfam" id="PF00149"/>
    </source>
</evidence>
<feature type="compositionally biased region" description="Basic and acidic residues" evidence="1">
    <location>
        <begin position="118"/>
        <end position="127"/>
    </location>
</feature>
<evidence type="ECO:0000313" key="3">
    <source>
        <dbReference type="EMBL" id="VEU43642.1"/>
    </source>
</evidence>
<dbReference type="EMBL" id="CAACVS010000569">
    <property type="protein sequence ID" value="VEU43642.1"/>
    <property type="molecule type" value="Genomic_DNA"/>
</dbReference>
<evidence type="ECO:0000256" key="1">
    <source>
        <dbReference type="SAM" id="MobiDB-lite"/>
    </source>
</evidence>
<dbReference type="Gene3D" id="3.60.21.10">
    <property type="match status" value="1"/>
</dbReference>
<dbReference type="Proteomes" id="UP000291116">
    <property type="component" value="Unassembled WGS sequence"/>
</dbReference>
<dbReference type="CDD" id="cd00838">
    <property type="entry name" value="MPP_superfamily"/>
    <property type="match status" value="1"/>
</dbReference>
<feature type="region of interest" description="Disordered" evidence="1">
    <location>
        <begin position="517"/>
        <end position="541"/>
    </location>
</feature>
<feature type="region of interest" description="Disordered" evidence="1">
    <location>
        <begin position="442"/>
        <end position="469"/>
    </location>
</feature>
<dbReference type="PANTHER" id="PTHR36492">
    <property type="match status" value="1"/>
</dbReference>
<evidence type="ECO:0000313" key="4">
    <source>
        <dbReference type="Proteomes" id="UP000291116"/>
    </source>
</evidence>